<dbReference type="SUPFAM" id="SSF52091">
    <property type="entry name" value="SpoIIaa-like"/>
    <property type="match status" value="1"/>
</dbReference>
<dbReference type="AlphaFoldDB" id="A0A6G0XDN8"/>
<dbReference type="Gene3D" id="3.30.750.24">
    <property type="entry name" value="STAS domain"/>
    <property type="match status" value="1"/>
</dbReference>
<dbReference type="EMBL" id="VJMJ01000077">
    <property type="protein sequence ID" value="KAF0738289.1"/>
    <property type="molecule type" value="Genomic_DNA"/>
</dbReference>
<evidence type="ECO:0000256" key="1">
    <source>
        <dbReference type="ARBA" id="ARBA00004141"/>
    </source>
</evidence>
<protein>
    <recommendedName>
        <fullName evidence="11">STAS domain-containing protein</fullName>
    </recommendedName>
</protein>
<dbReference type="PANTHER" id="PTHR43310:SF4">
    <property type="entry name" value="AFR304WP"/>
    <property type="match status" value="1"/>
</dbReference>
<evidence type="ECO:0000259" key="7">
    <source>
        <dbReference type="PROSITE" id="PS50042"/>
    </source>
</evidence>
<dbReference type="GO" id="GO:0016020">
    <property type="term" value="C:membrane"/>
    <property type="evidence" value="ECO:0007669"/>
    <property type="project" value="UniProtKB-SubCell"/>
</dbReference>
<reference evidence="9 10" key="1">
    <citation type="submission" date="2019-07" db="EMBL/GenBank/DDBJ databases">
        <title>Genomics analysis of Aphanomyces spp. identifies a new class of oomycete effector associated with host adaptation.</title>
        <authorList>
            <person name="Gaulin E."/>
        </authorList>
    </citation>
    <scope>NUCLEOTIDE SEQUENCE [LARGE SCALE GENOMIC DNA]</scope>
    <source>
        <strain evidence="9 10">ATCC 201684</strain>
    </source>
</reference>
<evidence type="ECO:0000256" key="5">
    <source>
        <dbReference type="SAM" id="MobiDB-lite"/>
    </source>
</evidence>
<proteinExistence type="predicted"/>
<evidence type="ECO:0000259" key="8">
    <source>
        <dbReference type="PROSITE" id="PS50801"/>
    </source>
</evidence>
<dbReference type="InterPro" id="IPR036513">
    <property type="entry name" value="STAS_dom_sf"/>
</dbReference>
<evidence type="ECO:0000256" key="6">
    <source>
        <dbReference type="SAM" id="Phobius"/>
    </source>
</evidence>
<dbReference type="CDD" id="cd00038">
    <property type="entry name" value="CAP_ED"/>
    <property type="match status" value="1"/>
</dbReference>
<dbReference type="InterPro" id="IPR052706">
    <property type="entry name" value="Membrane-Transporter-like"/>
</dbReference>
<dbReference type="SMART" id="SM00100">
    <property type="entry name" value="cNMP"/>
    <property type="match status" value="1"/>
</dbReference>
<dbReference type="Pfam" id="PF00027">
    <property type="entry name" value="cNMP_binding"/>
    <property type="match status" value="1"/>
</dbReference>
<feature type="transmembrane region" description="Helical" evidence="6">
    <location>
        <begin position="192"/>
        <end position="212"/>
    </location>
</feature>
<feature type="domain" description="Cyclic nucleotide-binding" evidence="7">
    <location>
        <begin position="697"/>
        <end position="788"/>
    </location>
</feature>
<feature type="transmembrane region" description="Helical" evidence="6">
    <location>
        <begin position="162"/>
        <end position="180"/>
    </location>
</feature>
<evidence type="ECO:0000256" key="4">
    <source>
        <dbReference type="ARBA" id="ARBA00023136"/>
    </source>
</evidence>
<evidence type="ECO:0000256" key="2">
    <source>
        <dbReference type="ARBA" id="ARBA00022692"/>
    </source>
</evidence>
<dbReference type="CDD" id="cd07042">
    <property type="entry name" value="STAS_SulP_like_sulfate_transporter"/>
    <property type="match status" value="1"/>
</dbReference>
<keyword evidence="3 6" id="KW-1133">Transmembrane helix</keyword>
<dbReference type="VEuPathDB" id="FungiDB:AeMF1_012115"/>
<dbReference type="InterPro" id="IPR018490">
    <property type="entry name" value="cNMP-bd_dom_sf"/>
</dbReference>
<keyword evidence="4 6" id="KW-0472">Membrane</keyword>
<feature type="transmembrane region" description="Helical" evidence="6">
    <location>
        <begin position="224"/>
        <end position="242"/>
    </location>
</feature>
<feature type="compositionally biased region" description="Polar residues" evidence="5">
    <location>
        <begin position="27"/>
        <end position="46"/>
    </location>
</feature>
<dbReference type="Pfam" id="PF00916">
    <property type="entry name" value="Sulfate_transp"/>
    <property type="match status" value="1"/>
</dbReference>
<evidence type="ECO:0008006" key="11">
    <source>
        <dbReference type="Google" id="ProtNLM"/>
    </source>
</evidence>
<feature type="domain" description="STAS" evidence="8">
    <location>
        <begin position="541"/>
        <end position="654"/>
    </location>
</feature>
<evidence type="ECO:0000313" key="9">
    <source>
        <dbReference type="EMBL" id="KAF0738289.1"/>
    </source>
</evidence>
<accession>A0A6G0XDN8</accession>
<dbReference type="PANTHER" id="PTHR43310">
    <property type="entry name" value="SULFATE TRANSPORTER YBAR-RELATED"/>
    <property type="match status" value="1"/>
</dbReference>
<keyword evidence="2 6" id="KW-0812">Transmembrane</keyword>
<feature type="region of interest" description="Disordered" evidence="5">
    <location>
        <begin position="27"/>
        <end position="50"/>
    </location>
</feature>
<feature type="transmembrane region" description="Helical" evidence="6">
    <location>
        <begin position="266"/>
        <end position="286"/>
    </location>
</feature>
<comment type="subcellular location">
    <subcellularLocation>
        <location evidence="1">Membrane</location>
        <topology evidence="1">Multi-pass membrane protein</topology>
    </subcellularLocation>
</comment>
<keyword evidence="10" id="KW-1185">Reference proteome</keyword>
<dbReference type="PROSITE" id="PS50801">
    <property type="entry name" value="STAS"/>
    <property type="match status" value="1"/>
</dbReference>
<dbReference type="SUPFAM" id="SSF51206">
    <property type="entry name" value="cAMP-binding domain-like"/>
    <property type="match status" value="1"/>
</dbReference>
<dbReference type="Proteomes" id="UP000481153">
    <property type="component" value="Unassembled WGS sequence"/>
</dbReference>
<name>A0A6G0XDN8_9STRA</name>
<evidence type="ECO:0000313" key="10">
    <source>
        <dbReference type="Proteomes" id="UP000481153"/>
    </source>
</evidence>
<feature type="transmembrane region" description="Helical" evidence="6">
    <location>
        <begin position="100"/>
        <end position="119"/>
    </location>
</feature>
<feature type="transmembrane region" description="Helical" evidence="6">
    <location>
        <begin position="425"/>
        <end position="448"/>
    </location>
</feature>
<dbReference type="InterPro" id="IPR014710">
    <property type="entry name" value="RmlC-like_jellyroll"/>
</dbReference>
<sequence>MKTPPVNERSALLRLSNAASEKTILDVSSQEDNAEQTNGQHQNTSGLFKAPPLRREYDPSMAAPSSNPLKRLSVGGASVYSTSTVADNSFQSIVQSLPSVLIAVVLNLMISIPFGLSFFPLDWTELPAPRAIGIQMFLLTSILCQFVFAARSSFDCSVGMMMVENVPFMHTLSISILNELGPTSPKALPTILVTYALSSIVVGIFFYALGYFRLGSIIYLFPKHIIIGAIGGIGVFVVQNGLQNATGISFEWTWTGLVRLSQPDVLWLWVVSVVLVVILGICLRFVKSPLFSPFYFVSIVPLFYIVIAILGVSQDTARANGWFFDRPPQVPFYSIWSHYDFSLVEWSVIPKQTGTLLGLTLFSLMHVPINIPSLSLTTGHECDINEELKAHGVSNTLGGLAGSVQNYLCYSNSALYYKCGGGGRIQSVMIGLFLGIVFLTGPGVVAYVPRCMAGCLMVHVGLDLCKEAVVDTYRDLDRFEYATVWIIALTMTFWGMNEGLAVGALLACITFVAQSAPAGPLRGSMSAATLRSSARRSATDLEVLDRVSRNVHVVQLKGHLFFGNIHKLSEYVQYLLDTYPELECMVVDFTLVVALDSSAADRLAKLKHVCDLYECRLVFTAIPSTYTRFLKIMLSDSSPTFYVAEDLNSALEWAENDLLSRYKTEPTPLAKEPSLPKEHAFLGRLHSTCPSEPLEVLQKLLDYFERQELEKDVQVWRQGDASTTAMLLAEGHMQAIVEDEAGTTEEVSAGAMVGEMCLLTGEKRKTSLVTVEPCVVYVLNQDKLKEMLERDSYLAFVLQGIALRYVSLRLQYSAMQLCSLMCSVICKKNHTAEYHFQHSKFKSLSNSM</sequence>
<gene>
    <name evidence="9" type="ORF">Ae201684_005847</name>
</gene>
<feature type="transmembrane region" description="Helical" evidence="6">
    <location>
        <begin position="479"/>
        <end position="496"/>
    </location>
</feature>
<dbReference type="PROSITE" id="PS50042">
    <property type="entry name" value="CNMP_BINDING_3"/>
    <property type="match status" value="1"/>
</dbReference>
<dbReference type="InterPro" id="IPR000595">
    <property type="entry name" value="cNMP-bd_dom"/>
</dbReference>
<dbReference type="Gene3D" id="2.60.120.10">
    <property type="entry name" value="Jelly Rolls"/>
    <property type="match status" value="1"/>
</dbReference>
<evidence type="ECO:0000256" key="3">
    <source>
        <dbReference type="ARBA" id="ARBA00022989"/>
    </source>
</evidence>
<dbReference type="InterPro" id="IPR002645">
    <property type="entry name" value="STAS_dom"/>
</dbReference>
<dbReference type="InterPro" id="IPR011547">
    <property type="entry name" value="SLC26A/SulP_dom"/>
</dbReference>
<feature type="transmembrane region" description="Helical" evidence="6">
    <location>
        <begin position="293"/>
        <end position="312"/>
    </location>
</feature>
<comment type="caution">
    <text evidence="9">The sequence shown here is derived from an EMBL/GenBank/DDBJ whole genome shotgun (WGS) entry which is preliminary data.</text>
</comment>
<organism evidence="9 10">
    <name type="scientific">Aphanomyces euteiches</name>
    <dbReference type="NCBI Taxonomy" id="100861"/>
    <lineage>
        <taxon>Eukaryota</taxon>
        <taxon>Sar</taxon>
        <taxon>Stramenopiles</taxon>
        <taxon>Oomycota</taxon>
        <taxon>Saprolegniomycetes</taxon>
        <taxon>Saprolegniales</taxon>
        <taxon>Verrucalvaceae</taxon>
        <taxon>Aphanomyces</taxon>
    </lineage>
</organism>
<feature type="transmembrane region" description="Helical" evidence="6">
    <location>
        <begin position="131"/>
        <end position="150"/>
    </location>
</feature>
<dbReference type="Pfam" id="PF01740">
    <property type="entry name" value="STAS"/>
    <property type="match status" value="1"/>
</dbReference>